<evidence type="ECO:0000256" key="3">
    <source>
        <dbReference type="ARBA" id="ARBA00022840"/>
    </source>
</evidence>
<evidence type="ECO:0000259" key="9">
    <source>
        <dbReference type="PROSITE" id="PS50110"/>
    </source>
</evidence>
<dbReference type="Gene3D" id="1.10.10.60">
    <property type="entry name" value="Homeodomain-like"/>
    <property type="match status" value="1"/>
</dbReference>
<dbReference type="PROSITE" id="PS50045">
    <property type="entry name" value="SIGMA54_INTERACT_4"/>
    <property type="match status" value="1"/>
</dbReference>
<feature type="modified residue" description="4-aspartylphosphate" evidence="7">
    <location>
        <position position="52"/>
    </location>
</feature>
<dbReference type="Gene3D" id="3.40.50.300">
    <property type="entry name" value="P-loop containing nucleotide triphosphate hydrolases"/>
    <property type="match status" value="1"/>
</dbReference>
<evidence type="ECO:0000313" key="10">
    <source>
        <dbReference type="EMBL" id="GEC95768.1"/>
    </source>
</evidence>
<evidence type="ECO:0000256" key="1">
    <source>
        <dbReference type="ARBA" id="ARBA00022553"/>
    </source>
</evidence>
<dbReference type="Pfam" id="PF00072">
    <property type="entry name" value="Response_reg"/>
    <property type="match status" value="1"/>
</dbReference>
<feature type="domain" description="Response regulatory" evidence="9">
    <location>
        <begin position="3"/>
        <end position="118"/>
    </location>
</feature>
<feature type="domain" description="Sigma-54 factor interaction" evidence="8">
    <location>
        <begin position="134"/>
        <end position="327"/>
    </location>
</feature>
<dbReference type="InterPro" id="IPR011006">
    <property type="entry name" value="CheY-like_superfamily"/>
</dbReference>
<dbReference type="Gene3D" id="1.10.8.60">
    <property type="match status" value="1"/>
</dbReference>
<comment type="caution">
    <text evidence="10">The sequence shown here is derived from an EMBL/GenBank/DDBJ whole genome shotgun (WGS) entry which is preliminary data.</text>
</comment>
<dbReference type="RefSeq" id="WP_141351521.1">
    <property type="nucleotide sequence ID" value="NZ_BJNV01000026.1"/>
</dbReference>
<gene>
    <name evidence="10" type="ORF">ZRA01_18410</name>
</gene>
<dbReference type="InterPro" id="IPR001789">
    <property type="entry name" value="Sig_transdc_resp-reg_receiver"/>
</dbReference>
<keyword evidence="3" id="KW-0067">ATP-binding</keyword>
<dbReference type="Proteomes" id="UP000318422">
    <property type="component" value="Unassembled WGS sequence"/>
</dbReference>
<dbReference type="SMART" id="SM00448">
    <property type="entry name" value="REC"/>
    <property type="match status" value="1"/>
</dbReference>
<dbReference type="AlphaFoldDB" id="A0A4Y4CS80"/>
<organism evidence="10 11">
    <name type="scientific">Zoogloea ramigera</name>
    <dbReference type="NCBI Taxonomy" id="350"/>
    <lineage>
        <taxon>Bacteria</taxon>
        <taxon>Pseudomonadati</taxon>
        <taxon>Pseudomonadota</taxon>
        <taxon>Betaproteobacteria</taxon>
        <taxon>Rhodocyclales</taxon>
        <taxon>Zoogloeaceae</taxon>
        <taxon>Zoogloea</taxon>
    </lineage>
</organism>
<keyword evidence="11" id="KW-1185">Reference proteome</keyword>
<reference evidence="10 11" key="1">
    <citation type="submission" date="2019-06" db="EMBL/GenBank/DDBJ databases">
        <title>Whole genome shotgun sequence of Zoogloea ramigera NBRC 15342.</title>
        <authorList>
            <person name="Hosoyama A."/>
            <person name="Uohara A."/>
            <person name="Ohji S."/>
            <person name="Ichikawa N."/>
        </authorList>
    </citation>
    <scope>NUCLEOTIDE SEQUENCE [LARGE SCALE GENOMIC DNA]</scope>
    <source>
        <strain evidence="10 11">NBRC 15342</strain>
    </source>
</reference>
<dbReference type="SUPFAM" id="SSF46689">
    <property type="entry name" value="Homeodomain-like"/>
    <property type="match status" value="1"/>
</dbReference>
<evidence type="ECO:0000259" key="8">
    <source>
        <dbReference type="PROSITE" id="PS50045"/>
    </source>
</evidence>
<dbReference type="Pfam" id="PF14532">
    <property type="entry name" value="Sigma54_activ_2"/>
    <property type="match status" value="1"/>
</dbReference>
<dbReference type="PROSITE" id="PS50110">
    <property type="entry name" value="RESPONSE_REGULATORY"/>
    <property type="match status" value="1"/>
</dbReference>
<proteinExistence type="predicted"/>
<dbReference type="Gene3D" id="3.40.50.2300">
    <property type="match status" value="1"/>
</dbReference>
<evidence type="ECO:0000256" key="4">
    <source>
        <dbReference type="ARBA" id="ARBA00023012"/>
    </source>
</evidence>
<evidence type="ECO:0000256" key="2">
    <source>
        <dbReference type="ARBA" id="ARBA00022741"/>
    </source>
</evidence>
<dbReference type="OrthoDB" id="9808843at2"/>
<dbReference type="PANTHER" id="PTHR32071">
    <property type="entry name" value="TRANSCRIPTIONAL REGULATORY PROTEIN"/>
    <property type="match status" value="1"/>
</dbReference>
<sequence length="416" mass="45938">MAKILIVDDEVGIRELLSEILRDEGHDIILAENAAAARAARNAARPDLVLLDIWMPDTDGVSLLKEWSANGQLTMPVVMMSGHGTIDTAVEATRIGAMEFLEKPIALQKLLAAVKRGLARIKPAHTPSPLGLGAFARSAPLRDLKKRLEQMADKSRIILLRVGPGSLAELCARTLQRIGTPWLDLSLSAAPLELNTLEGARNGLLYVPELYYLSRPQQKNLVFAMDRLERHGHTLVVATEHGIDELIEHGWDERALTRLFEVSLAPPALGEIRDEIPEIASQILLHFVEAGEVPPRRLSSAALNALRNRNWSGGYAELKAAIKSLALGTLEEEIDMDEVAHLLVKTPTAALGLPLDLPLREAREIFERLYFEHHLQIDGSNMTRLAEKTGLERTHLYRKLKQLGISVGKRHDNGDG</sequence>
<evidence type="ECO:0000256" key="5">
    <source>
        <dbReference type="ARBA" id="ARBA00023015"/>
    </source>
</evidence>
<dbReference type="SUPFAM" id="SSF52540">
    <property type="entry name" value="P-loop containing nucleoside triphosphate hydrolases"/>
    <property type="match status" value="1"/>
</dbReference>
<accession>A0A4Y4CS80</accession>
<keyword evidence="4" id="KW-0902">Two-component regulatory system</keyword>
<evidence type="ECO:0000256" key="6">
    <source>
        <dbReference type="ARBA" id="ARBA00023163"/>
    </source>
</evidence>
<dbReference type="PANTHER" id="PTHR32071:SF17">
    <property type="entry name" value="TRANSCRIPTIONAL REGULATOR (NTRC FAMILY)"/>
    <property type="match status" value="1"/>
</dbReference>
<dbReference type="SUPFAM" id="SSF52172">
    <property type="entry name" value="CheY-like"/>
    <property type="match status" value="1"/>
</dbReference>
<dbReference type="GO" id="GO:0000160">
    <property type="term" value="P:phosphorelay signal transduction system"/>
    <property type="evidence" value="ECO:0007669"/>
    <property type="project" value="UniProtKB-KW"/>
</dbReference>
<dbReference type="GO" id="GO:0005524">
    <property type="term" value="F:ATP binding"/>
    <property type="evidence" value="ECO:0007669"/>
    <property type="project" value="UniProtKB-KW"/>
</dbReference>
<protein>
    <submittedName>
        <fullName evidence="10">Transcriptional regulator</fullName>
    </submittedName>
</protein>
<dbReference type="GO" id="GO:0006355">
    <property type="term" value="P:regulation of DNA-templated transcription"/>
    <property type="evidence" value="ECO:0007669"/>
    <property type="project" value="InterPro"/>
</dbReference>
<dbReference type="InterPro" id="IPR027417">
    <property type="entry name" value="P-loop_NTPase"/>
</dbReference>
<dbReference type="InterPro" id="IPR009057">
    <property type="entry name" value="Homeodomain-like_sf"/>
</dbReference>
<dbReference type="FunFam" id="3.40.50.2300:FF:000018">
    <property type="entry name" value="DNA-binding transcriptional regulator NtrC"/>
    <property type="match status" value="1"/>
</dbReference>
<keyword evidence="1 7" id="KW-0597">Phosphoprotein</keyword>
<evidence type="ECO:0000256" key="7">
    <source>
        <dbReference type="PROSITE-ProRule" id="PRU00169"/>
    </source>
</evidence>
<keyword evidence="5" id="KW-0805">Transcription regulation</keyword>
<dbReference type="InterPro" id="IPR002078">
    <property type="entry name" value="Sigma_54_int"/>
</dbReference>
<name>A0A4Y4CS80_ZOORA</name>
<keyword evidence="6" id="KW-0804">Transcription</keyword>
<keyword evidence="2" id="KW-0547">Nucleotide-binding</keyword>
<dbReference type="EMBL" id="BJNV01000026">
    <property type="protein sequence ID" value="GEC95768.1"/>
    <property type="molecule type" value="Genomic_DNA"/>
</dbReference>
<evidence type="ECO:0000313" key="11">
    <source>
        <dbReference type="Proteomes" id="UP000318422"/>
    </source>
</evidence>